<dbReference type="Proteomes" id="UP000230859">
    <property type="component" value="Unassembled WGS sequence"/>
</dbReference>
<evidence type="ECO:0000313" key="1">
    <source>
        <dbReference type="EMBL" id="PIQ85718.1"/>
    </source>
</evidence>
<comment type="caution">
    <text evidence="1">The sequence shown here is derived from an EMBL/GenBank/DDBJ whole genome shotgun (WGS) entry which is preliminary data.</text>
</comment>
<accession>A0A2H0LMX6</accession>
<reference evidence="1 2" key="1">
    <citation type="submission" date="2017-09" db="EMBL/GenBank/DDBJ databases">
        <title>Depth-based differentiation of microbial function through sediment-hosted aquifers and enrichment of novel symbionts in the deep terrestrial subsurface.</title>
        <authorList>
            <person name="Probst A.J."/>
            <person name="Ladd B."/>
            <person name="Jarett J.K."/>
            <person name="Geller-Mcgrath D.E."/>
            <person name="Sieber C.M."/>
            <person name="Emerson J.B."/>
            <person name="Anantharaman K."/>
            <person name="Thomas B.C."/>
            <person name="Malmstrom R."/>
            <person name="Stieglmeier M."/>
            <person name="Klingl A."/>
            <person name="Woyke T."/>
            <person name="Ryan C.M."/>
            <person name="Banfield J.F."/>
        </authorList>
    </citation>
    <scope>NUCLEOTIDE SEQUENCE [LARGE SCALE GENOMIC DNA]</scope>
    <source>
        <strain evidence="1">CG11_big_fil_rev_8_21_14_0_20_45_26</strain>
    </source>
</reference>
<dbReference type="EMBL" id="PCVY01000063">
    <property type="protein sequence ID" value="PIQ85718.1"/>
    <property type="molecule type" value="Genomic_DNA"/>
</dbReference>
<sequence>MYCTGIQKKQFKPSRRFLSRLSRFLIVLAIITITWSAPRVYAEEISPDPNVGLGDVTSFNFDNQGAIDSDGGGGAASAQFQVFSTNYAKLTYEVTVPESFVGLYHAFLSAADLSHVDYFVMGIQAPADTRIKLEIKDDQNNVDSVTLIEQTGNEVFYKISKDFFDAINQASVKEINFIVTGADNPNQSGDFLIHFGDYSLGPDGQTGGE</sequence>
<proteinExistence type="predicted"/>
<organism evidence="1 2">
    <name type="scientific">Candidatus Abzuiibacterium crystallinum</name>
    <dbReference type="NCBI Taxonomy" id="1974748"/>
    <lineage>
        <taxon>Bacteria</taxon>
        <taxon>Pseudomonadati</taxon>
        <taxon>Candidatus Omnitrophota</taxon>
        <taxon>Candidatus Abzuiibacterium</taxon>
    </lineage>
</organism>
<evidence type="ECO:0000313" key="2">
    <source>
        <dbReference type="Proteomes" id="UP000230859"/>
    </source>
</evidence>
<name>A0A2H0LMX6_9BACT</name>
<gene>
    <name evidence="1" type="ORF">COV74_07805</name>
</gene>
<dbReference type="AlphaFoldDB" id="A0A2H0LMX6"/>
<feature type="non-terminal residue" evidence="1">
    <location>
        <position position="209"/>
    </location>
</feature>
<protein>
    <submittedName>
        <fullName evidence="1">Uncharacterized protein</fullName>
    </submittedName>
</protein>